<dbReference type="EMBL" id="JAWDGP010004525">
    <property type="protein sequence ID" value="KAK3763679.1"/>
    <property type="molecule type" value="Genomic_DNA"/>
</dbReference>
<evidence type="ECO:0000313" key="3">
    <source>
        <dbReference type="Proteomes" id="UP001283361"/>
    </source>
</evidence>
<organism evidence="2 3">
    <name type="scientific">Elysia crispata</name>
    <name type="common">lettuce slug</name>
    <dbReference type="NCBI Taxonomy" id="231223"/>
    <lineage>
        <taxon>Eukaryota</taxon>
        <taxon>Metazoa</taxon>
        <taxon>Spiralia</taxon>
        <taxon>Lophotrochozoa</taxon>
        <taxon>Mollusca</taxon>
        <taxon>Gastropoda</taxon>
        <taxon>Heterobranchia</taxon>
        <taxon>Euthyneura</taxon>
        <taxon>Panpulmonata</taxon>
        <taxon>Sacoglossa</taxon>
        <taxon>Placobranchoidea</taxon>
        <taxon>Plakobranchidae</taxon>
        <taxon>Elysia</taxon>
    </lineage>
</organism>
<proteinExistence type="predicted"/>
<gene>
    <name evidence="2" type="ORF">RRG08_051200</name>
</gene>
<reference evidence="2" key="1">
    <citation type="journal article" date="2023" name="G3 (Bethesda)">
        <title>A reference genome for the long-term kleptoplast-retaining sea slug Elysia crispata morphotype clarki.</title>
        <authorList>
            <person name="Eastman K.E."/>
            <person name="Pendleton A.L."/>
            <person name="Shaikh M.A."/>
            <person name="Suttiyut T."/>
            <person name="Ogas R."/>
            <person name="Tomko P."/>
            <person name="Gavelis G."/>
            <person name="Widhalm J.R."/>
            <person name="Wisecaver J.H."/>
        </authorList>
    </citation>
    <scope>NUCLEOTIDE SEQUENCE</scope>
    <source>
        <strain evidence="2">ECLA1</strain>
    </source>
</reference>
<feature type="compositionally biased region" description="Basic residues" evidence="1">
    <location>
        <begin position="1"/>
        <end position="11"/>
    </location>
</feature>
<accession>A0AAE1DAM2</accession>
<name>A0AAE1DAM2_9GAST</name>
<dbReference type="AlphaFoldDB" id="A0AAE1DAM2"/>
<protein>
    <submittedName>
        <fullName evidence="2">Uncharacterized protein</fullName>
    </submittedName>
</protein>
<comment type="caution">
    <text evidence="2">The sequence shown here is derived from an EMBL/GenBank/DDBJ whole genome shotgun (WGS) entry which is preliminary data.</text>
</comment>
<evidence type="ECO:0000256" key="1">
    <source>
        <dbReference type="SAM" id="MobiDB-lite"/>
    </source>
</evidence>
<sequence>MSLSSHRRPVHRGSLPLTPGEGFVRSDSPSLTGFACLLLTSVASSGAGKSVHAALIAERELALGQGCFKIQPMRLYVCL</sequence>
<evidence type="ECO:0000313" key="2">
    <source>
        <dbReference type="EMBL" id="KAK3763679.1"/>
    </source>
</evidence>
<feature type="region of interest" description="Disordered" evidence="1">
    <location>
        <begin position="1"/>
        <end position="21"/>
    </location>
</feature>
<keyword evidence="3" id="KW-1185">Reference proteome</keyword>
<dbReference type="Proteomes" id="UP001283361">
    <property type="component" value="Unassembled WGS sequence"/>
</dbReference>